<dbReference type="KEGG" id="vpy:HZI73_16505"/>
<feature type="domain" description="Peptidase S55" evidence="1">
    <location>
        <begin position="201"/>
        <end position="431"/>
    </location>
</feature>
<dbReference type="InterPro" id="IPR036034">
    <property type="entry name" value="PDZ_sf"/>
</dbReference>
<reference evidence="2" key="1">
    <citation type="submission" date="2020-07" db="EMBL/GenBank/DDBJ databases">
        <title>Vallitalea pronyensis genome.</title>
        <authorList>
            <person name="Postec A."/>
        </authorList>
    </citation>
    <scope>NUCLEOTIDE SEQUENCE</scope>
    <source>
        <strain evidence="2">FatNI3</strain>
    </source>
</reference>
<dbReference type="NCBIfam" id="TIGR02860">
    <property type="entry name" value="spore_IV_B"/>
    <property type="match status" value="1"/>
</dbReference>
<dbReference type="EC" id="3.4.21.116" evidence="2"/>
<gene>
    <name evidence="2" type="primary">spoIVB</name>
    <name evidence="2" type="ORF">HZI73_16505</name>
</gene>
<protein>
    <submittedName>
        <fullName evidence="2">SpoIVB peptidase</fullName>
        <ecNumber evidence="2">3.4.21.116</ecNumber>
    </submittedName>
</protein>
<dbReference type="Pfam" id="PF13180">
    <property type="entry name" value="PDZ_2"/>
    <property type="match status" value="1"/>
</dbReference>
<dbReference type="SUPFAM" id="SSF50156">
    <property type="entry name" value="PDZ domain-like"/>
    <property type="match status" value="1"/>
</dbReference>
<dbReference type="InterPro" id="IPR043504">
    <property type="entry name" value="Peptidase_S1_PA_chymotrypsin"/>
</dbReference>
<dbReference type="Gene3D" id="2.40.10.10">
    <property type="entry name" value="Trypsin-like serine proteases"/>
    <property type="match status" value="1"/>
</dbReference>
<dbReference type="RefSeq" id="WP_212694481.1">
    <property type="nucleotide sequence ID" value="NZ_CP058649.1"/>
</dbReference>
<name>A0A8J8MLQ5_9FIRM</name>
<dbReference type="Pfam" id="PF05580">
    <property type="entry name" value="Peptidase_S55"/>
    <property type="match status" value="1"/>
</dbReference>
<evidence type="ECO:0000313" key="3">
    <source>
        <dbReference type="Proteomes" id="UP000683246"/>
    </source>
</evidence>
<dbReference type="SUPFAM" id="SSF50494">
    <property type="entry name" value="Trypsin-like serine proteases"/>
    <property type="match status" value="1"/>
</dbReference>
<evidence type="ECO:0000313" key="2">
    <source>
        <dbReference type="EMBL" id="QUI23794.1"/>
    </source>
</evidence>
<dbReference type="Proteomes" id="UP000683246">
    <property type="component" value="Chromosome"/>
</dbReference>
<sequence length="431" mass="47483">MRTKRCRLRILLLICLLIFFAMNVGANLLISRYLPDEIKILVNEERNFLFNVPLNAQINGDDIKGVVTVNQEPVKENLMLDLQESFTIHSNKTGVIDVELKLFGILPIKRVRVDVIPDQKIVPVGRTIGVTVYTQGILVLGTGLVYGEDGKKHNPAKGKLYTGDYIKEVNGTPVTRKKELIEIIKENQGDEITFLVTRNGKDETVSITPVKTLENEAYRVGIWVRDDTQGIGTMTYMNLDKKTFGALGHGITDVDTKQLIHVGTGEVVNTMITTIKKGQNGSPGEISGIIVGGEGNSYGDIKKNTHNGIFGYISPDGLAQVPSDQVLPLGFRYDIKVGKAVIRSDVSGELKDYDIQIKKIYLGDEANKGMIIEVVDKELIQTTNGIIQGMSGSPIIQNGKLIGAVTHVFVQDSRKGYGAFIENMLIEEKDL</sequence>
<dbReference type="Gene3D" id="2.30.42.10">
    <property type="match status" value="1"/>
</dbReference>
<keyword evidence="3" id="KW-1185">Reference proteome</keyword>
<dbReference type="GO" id="GO:0016787">
    <property type="term" value="F:hydrolase activity"/>
    <property type="evidence" value="ECO:0007669"/>
    <property type="project" value="UniProtKB-KW"/>
</dbReference>
<keyword evidence="2" id="KW-0378">Hydrolase</keyword>
<organism evidence="2 3">
    <name type="scientific">Vallitalea pronyensis</name>
    <dbReference type="NCBI Taxonomy" id="1348613"/>
    <lineage>
        <taxon>Bacteria</taxon>
        <taxon>Bacillati</taxon>
        <taxon>Bacillota</taxon>
        <taxon>Clostridia</taxon>
        <taxon>Lachnospirales</taxon>
        <taxon>Vallitaleaceae</taxon>
        <taxon>Vallitalea</taxon>
    </lineage>
</organism>
<dbReference type="InterPro" id="IPR014219">
    <property type="entry name" value="SpoIVB"/>
</dbReference>
<evidence type="ECO:0000259" key="1">
    <source>
        <dbReference type="PROSITE" id="PS51494"/>
    </source>
</evidence>
<dbReference type="InterPro" id="IPR009003">
    <property type="entry name" value="Peptidase_S1_PA"/>
</dbReference>
<dbReference type="InterPro" id="IPR001478">
    <property type="entry name" value="PDZ"/>
</dbReference>
<dbReference type="EMBL" id="CP058649">
    <property type="protein sequence ID" value="QUI23794.1"/>
    <property type="molecule type" value="Genomic_DNA"/>
</dbReference>
<dbReference type="AlphaFoldDB" id="A0A8J8MLQ5"/>
<dbReference type="PROSITE" id="PS51494">
    <property type="entry name" value="SPOIVB"/>
    <property type="match status" value="1"/>
</dbReference>
<dbReference type="InterPro" id="IPR008763">
    <property type="entry name" value="Peptidase_S55"/>
</dbReference>
<proteinExistence type="predicted"/>
<accession>A0A8J8MLQ5</accession>